<reference evidence="1 2" key="1">
    <citation type="journal article" date="2014" name="BMC Genomics">
        <title>Genome sequencing of four Aureobasidium pullulans varieties: biotechnological potential, stress tolerance, and description of new species.</title>
        <authorList>
            <person name="Gostin Ar C."/>
            <person name="Ohm R.A."/>
            <person name="Kogej T."/>
            <person name="Sonjak S."/>
            <person name="Turk M."/>
            <person name="Zajc J."/>
            <person name="Zalar P."/>
            <person name="Grube M."/>
            <person name="Sun H."/>
            <person name="Han J."/>
            <person name="Sharma A."/>
            <person name="Chiniquy J."/>
            <person name="Ngan C.Y."/>
            <person name="Lipzen A."/>
            <person name="Barry K."/>
            <person name="Grigoriev I.V."/>
            <person name="Gunde-Cimerman N."/>
        </authorList>
    </citation>
    <scope>NUCLEOTIDE SEQUENCE [LARGE SCALE GENOMIC DNA]</scope>
    <source>
        <strain evidence="1 2">EXF-2481</strain>
    </source>
</reference>
<sequence length="132" mass="14888">MSVQYVSRSQMFFWSCQHSLSGLESAVFLFKWLQSVAATVSDDPFTAHETNILDWVRALVEETRESVDLEEMIVHSYVESSALQSSQLCAIVLRIWSRVFGGNMMWAIISQIGAALEQLAELIEAESRLAVQ</sequence>
<dbReference type="GeneID" id="25365529"/>
<keyword evidence="2" id="KW-1185">Reference proteome</keyword>
<accession>A0A074ZKL0</accession>
<dbReference type="OrthoDB" id="654211at2759"/>
<protein>
    <submittedName>
        <fullName evidence="1">Uncharacterized protein</fullName>
    </submittedName>
</protein>
<dbReference type="AlphaFoldDB" id="A0A074ZKL0"/>
<dbReference type="OMA" id="ARMWAEI"/>
<dbReference type="EMBL" id="KL584751">
    <property type="protein sequence ID" value="KEQ98996.1"/>
    <property type="molecule type" value="Genomic_DNA"/>
</dbReference>
<gene>
    <name evidence="1" type="ORF">AUEXF2481DRAFT_36308</name>
</gene>
<dbReference type="HOGENOM" id="CLU_1916673_0_0_1"/>
<dbReference type="Proteomes" id="UP000030641">
    <property type="component" value="Unassembled WGS sequence"/>
</dbReference>
<evidence type="ECO:0000313" key="2">
    <source>
        <dbReference type="Proteomes" id="UP000030641"/>
    </source>
</evidence>
<evidence type="ECO:0000313" key="1">
    <source>
        <dbReference type="EMBL" id="KEQ98996.1"/>
    </source>
</evidence>
<organism evidence="1 2">
    <name type="scientific">Aureobasidium subglaciale (strain EXF-2481)</name>
    <name type="common">Aureobasidium pullulans var. subglaciale</name>
    <dbReference type="NCBI Taxonomy" id="1043005"/>
    <lineage>
        <taxon>Eukaryota</taxon>
        <taxon>Fungi</taxon>
        <taxon>Dikarya</taxon>
        <taxon>Ascomycota</taxon>
        <taxon>Pezizomycotina</taxon>
        <taxon>Dothideomycetes</taxon>
        <taxon>Dothideomycetidae</taxon>
        <taxon>Dothideales</taxon>
        <taxon>Saccotheciaceae</taxon>
        <taxon>Aureobasidium</taxon>
    </lineage>
</organism>
<proteinExistence type="predicted"/>
<dbReference type="STRING" id="1043005.A0A074ZKL0"/>
<dbReference type="RefSeq" id="XP_013347460.1">
    <property type="nucleotide sequence ID" value="XM_013492006.1"/>
</dbReference>
<dbReference type="InParanoid" id="A0A074ZKL0"/>
<name>A0A074ZKL0_AURSE</name>